<accession>A0A3S5C103</accession>
<dbReference type="OrthoDB" id="432281at2759"/>
<gene>
    <name evidence="1" type="ORF">PXEA_LOCUS21724</name>
</gene>
<dbReference type="InterPro" id="IPR049630">
    <property type="entry name" value="DYDC-like_DD"/>
</dbReference>
<reference evidence="1" key="1">
    <citation type="submission" date="2018-11" db="EMBL/GenBank/DDBJ databases">
        <authorList>
            <consortium name="Pathogen Informatics"/>
        </authorList>
    </citation>
    <scope>NUCLEOTIDE SEQUENCE</scope>
</reference>
<name>A0A3S5C103_9PLAT</name>
<dbReference type="Pfam" id="PF05186">
    <property type="entry name" value="Dpy-30"/>
    <property type="match status" value="1"/>
</dbReference>
<dbReference type="EMBL" id="CAAALY010093842">
    <property type="protein sequence ID" value="VEL28284.1"/>
    <property type="molecule type" value="Genomic_DNA"/>
</dbReference>
<dbReference type="InterPro" id="IPR007858">
    <property type="entry name" value="Dpy-30_motif"/>
</dbReference>
<organism evidence="1 2">
    <name type="scientific">Protopolystoma xenopodis</name>
    <dbReference type="NCBI Taxonomy" id="117903"/>
    <lineage>
        <taxon>Eukaryota</taxon>
        <taxon>Metazoa</taxon>
        <taxon>Spiralia</taxon>
        <taxon>Lophotrochozoa</taxon>
        <taxon>Platyhelminthes</taxon>
        <taxon>Monogenea</taxon>
        <taxon>Polyopisthocotylea</taxon>
        <taxon>Polystomatidea</taxon>
        <taxon>Polystomatidae</taxon>
        <taxon>Protopolystoma</taxon>
    </lineage>
</organism>
<dbReference type="Proteomes" id="UP000784294">
    <property type="component" value="Unassembled WGS sequence"/>
</dbReference>
<comment type="caution">
    <text evidence="1">The sequence shown here is derived from an EMBL/GenBank/DDBJ whole genome shotgun (WGS) entry which is preliminary data.</text>
</comment>
<keyword evidence="2" id="KW-1185">Reference proteome</keyword>
<dbReference type="AlphaFoldDB" id="A0A3S5C103"/>
<evidence type="ECO:0008006" key="3">
    <source>
        <dbReference type="Google" id="ProtNLM"/>
    </source>
</evidence>
<dbReference type="CDD" id="cd22966">
    <property type="entry name" value="DD_DYDC-like"/>
    <property type="match status" value="1"/>
</dbReference>
<evidence type="ECO:0000313" key="1">
    <source>
        <dbReference type="EMBL" id="VEL28284.1"/>
    </source>
</evidence>
<sequence>MSSSERHFESAYISRLFAEPLRDALTALLLHQPRDPIDFMASYLYDWVKKASLKLCTNSHNLVVIGDEWDRLVSGSRIPIV</sequence>
<proteinExistence type="predicted"/>
<evidence type="ECO:0000313" key="2">
    <source>
        <dbReference type="Proteomes" id="UP000784294"/>
    </source>
</evidence>
<protein>
    <recommendedName>
        <fullName evidence="3">RIIa domain-containing protein</fullName>
    </recommendedName>
</protein>